<protein>
    <submittedName>
        <fullName evidence="2">NAD(P)H-dependent oxidoreductase</fullName>
    </submittedName>
</protein>
<dbReference type="Proteomes" id="UP000598996">
    <property type="component" value="Unassembled WGS sequence"/>
</dbReference>
<evidence type="ECO:0000313" key="3">
    <source>
        <dbReference type="Proteomes" id="UP000598996"/>
    </source>
</evidence>
<dbReference type="InterPro" id="IPR005025">
    <property type="entry name" value="FMN_Rdtase-like_dom"/>
</dbReference>
<reference evidence="2 3" key="1">
    <citation type="submission" date="2021-01" db="EMBL/GenBank/DDBJ databases">
        <title>Actinoplanes sp. nov. LDG1-01 isolated from lichen.</title>
        <authorList>
            <person name="Saeng-In P."/>
            <person name="Phongsopitanun W."/>
            <person name="Kanchanasin P."/>
            <person name="Yuki M."/>
            <person name="Kudo T."/>
            <person name="Ohkuma M."/>
            <person name="Tanasupawat S."/>
        </authorList>
    </citation>
    <scope>NUCLEOTIDE SEQUENCE [LARGE SCALE GENOMIC DNA]</scope>
    <source>
        <strain evidence="2 3">LDG1-01</strain>
    </source>
</reference>
<sequence length="192" mass="21374">MMRIGIILGSTRPNRLGEQVAHWVLDLAARRSDAVFELLDLREHALPQLDEEVPPVVGQYQNEHTRNWAGTIAAYDGFVIVTPEYNHSVPGALKNALDYLYAEWGDKAMGIVSYGSVGGARAAEQLRQIAGALRMADVRQQVLFSLMTDFENFQTLQPKPFHESALETMLDQLLAWSGALTVLRRETVPVNA</sequence>
<proteinExistence type="predicted"/>
<dbReference type="Gene3D" id="3.40.50.360">
    <property type="match status" value="1"/>
</dbReference>
<dbReference type="RefSeq" id="WP_202992510.1">
    <property type="nucleotide sequence ID" value="NZ_JAENHO010000004.1"/>
</dbReference>
<dbReference type="InterPro" id="IPR029039">
    <property type="entry name" value="Flavoprotein-like_sf"/>
</dbReference>
<dbReference type="EMBL" id="JAENHO010000004">
    <property type="protein sequence ID" value="MBL7255989.1"/>
    <property type="molecule type" value="Genomic_DNA"/>
</dbReference>
<dbReference type="InterPro" id="IPR050712">
    <property type="entry name" value="NAD(P)H-dep_reductase"/>
</dbReference>
<accession>A0ABS1VPC1</accession>
<evidence type="ECO:0000313" key="2">
    <source>
        <dbReference type="EMBL" id="MBL7255989.1"/>
    </source>
</evidence>
<dbReference type="PANTHER" id="PTHR30543:SF21">
    <property type="entry name" value="NAD(P)H-DEPENDENT FMN REDUCTASE LOT6"/>
    <property type="match status" value="1"/>
</dbReference>
<gene>
    <name evidence="2" type="ORF">JKJ07_16950</name>
</gene>
<dbReference type="SUPFAM" id="SSF52218">
    <property type="entry name" value="Flavoproteins"/>
    <property type="match status" value="1"/>
</dbReference>
<evidence type="ECO:0000259" key="1">
    <source>
        <dbReference type="Pfam" id="PF03358"/>
    </source>
</evidence>
<name>A0ABS1VPC1_9ACTN</name>
<feature type="domain" description="NADPH-dependent FMN reductase-like" evidence="1">
    <location>
        <begin position="2"/>
        <end position="145"/>
    </location>
</feature>
<keyword evidence="3" id="KW-1185">Reference proteome</keyword>
<organism evidence="2 3">
    <name type="scientific">Paractinoplanes lichenicola</name>
    <dbReference type="NCBI Taxonomy" id="2802976"/>
    <lineage>
        <taxon>Bacteria</taxon>
        <taxon>Bacillati</taxon>
        <taxon>Actinomycetota</taxon>
        <taxon>Actinomycetes</taxon>
        <taxon>Micromonosporales</taxon>
        <taxon>Micromonosporaceae</taxon>
        <taxon>Paractinoplanes</taxon>
    </lineage>
</organism>
<comment type="caution">
    <text evidence="2">The sequence shown here is derived from an EMBL/GenBank/DDBJ whole genome shotgun (WGS) entry which is preliminary data.</text>
</comment>
<dbReference type="Pfam" id="PF03358">
    <property type="entry name" value="FMN_red"/>
    <property type="match status" value="1"/>
</dbReference>
<dbReference type="PANTHER" id="PTHR30543">
    <property type="entry name" value="CHROMATE REDUCTASE"/>
    <property type="match status" value="1"/>
</dbReference>